<dbReference type="Proteomes" id="UP000663891">
    <property type="component" value="Unassembled WGS sequence"/>
</dbReference>
<evidence type="ECO:0008006" key="6">
    <source>
        <dbReference type="Google" id="ProtNLM"/>
    </source>
</evidence>
<comment type="caution">
    <text evidence="1">The sequence shown here is derived from an EMBL/GenBank/DDBJ whole genome shotgun (WGS) entry which is preliminary data.</text>
</comment>
<gene>
    <name evidence="1" type="ORF">IZO911_LOCUS3781</name>
    <name evidence="3" type="ORF">KXQ929_LOCUS18998</name>
    <name evidence="4" type="ORF">OKA104_LOCUS33411</name>
    <name evidence="2" type="ORF">VCS650_LOCUS41741</name>
</gene>
<name>A0A813NZ76_9BILA</name>
<reference evidence="1" key="1">
    <citation type="submission" date="2021-02" db="EMBL/GenBank/DDBJ databases">
        <authorList>
            <person name="Nowell W R."/>
        </authorList>
    </citation>
    <scope>NUCLEOTIDE SEQUENCE</scope>
</reference>
<dbReference type="Proteomes" id="UP000663868">
    <property type="component" value="Unassembled WGS sequence"/>
</dbReference>
<dbReference type="EMBL" id="CAJOBB010001267">
    <property type="protein sequence ID" value="CAF3833306.1"/>
    <property type="molecule type" value="Genomic_DNA"/>
</dbReference>
<protein>
    <recommendedName>
        <fullName evidence="6">GAF domain-containing protein</fullName>
    </recommendedName>
</protein>
<dbReference type="Proteomes" id="UP000663881">
    <property type="component" value="Unassembled WGS sequence"/>
</dbReference>
<dbReference type="SUPFAM" id="SSF55781">
    <property type="entry name" value="GAF domain-like"/>
    <property type="match status" value="1"/>
</dbReference>
<accession>A0A813NZ76</accession>
<evidence type="ECO:0000313" key="3">
    <source>
        <dbReference type="EMBL" id="CAF3833306.1"/>
    </source>
</evidence>
<dbReference type="EMBL" id="CAJNOE010000020">
    <property type="protein sequence ID" value="CAF0745036.1"/>
    <property type="molecule type" value="Genomic_DNA"/>
</dbReference>
<dbReference type="Gene3D" id="3.30.450.40">
    <property type="match status" value="1"/>
</dbReference>
<evidence type="ECO:0000313" key="1">
    <source>
        <dbReference type="EMBL" id="CAF0745036.1"/>
    </source>
</evidence>
<dbReference type="AlphaFoldDB" id="A0A813NZ76"/>
<dbReference type="InterPro" id="IPR029016">
    <property type="entry name" value="GAF-like_dom_sf"/>
</dbReference>
<evidence type="ECO:0000313" key="5">
    <source>
        <dbReference type="Proteomes" id="UP000663860"/>
    </source>
</evidence>
<dbReference type="EMBL" id="CAJOAY010004246">
    <property type="protein sequence ID" value="CAF4061411.1"/>
    <property type="molecule type" value="Genomic_DNA"/>
</dbReference>
<dbReference type="OrthoDB" id="3491412at2759"/>
<evidence type="ECO:0000313" key="4">
    <source>
        <dbReference type="EMBL" id="CAF4061411.1"/>
    </source>
</evidence>
<dbReference type="EMBL" id="CAJNON010001911">
    <property type="protein sequence ID" value="CAF1491696.1"/>
    <property type="molecule type" value="Genomic_DNA"/>
</dbReference>
<organism evidence="1 5">
    <name type="scientific">Adineta steineri</name>
    <dbReference type="NCBI Taxonomy" id="433720"/>
    <lineage>
        <taxon>Eukaryota</taxon>
        <taxon>Metazoa</taxon>
        <taxon>Spiralia</taxon>
        <taxon>Gnathifera</taxon>
        <taxon>Rotifera</taxon>
        <taxon>Eurotatoria</taxon>
        <taxon>Bdelloidea</taxon>
        <taxon>Adinetida</taxon>
        <taxon>Adinetidae</taxon>
        <taxon>Adineta</taxon>
    </lineage>
</organism>
<dbReference type="Proteomes" id="UP000663860">
    <property type="component" value="Unassembled WGS sequence"/>
</dbReference>
<evidence type="ECO:0000313" key="2">
    <source>
        <dbReference type="EMBL" id="CAF1491696.1"/>
    </source>
</evidence>
<proteinExistence type="predicted"/>
<sequence>MQSSNLLSIEALLDSHNRTPQIILTEVIQRIGKALQVDRGFIAVRDPSRQRCRIAFMWRHDESIPDIPFGMEWNNENNFTDDDPLYRAALACRSSVYVTDIETAQPEVVNREFENHYFGHRALIHGHIIQDGQL</sequence>